<dbReference type="Proteomes" id="UP000231919">
    <property type="component" value="Unassembled WGS sequence"/>
</dbReference>
<proteinExistence type="predicted"/>
<evidence type="ECO:0008006" key="3">
    <source>
        <dbReference type="Google" id="ProtNLM"/>
    </source>
</evidence>
<evidence type="ECO:0000313" key="2">
    <source>
        <dbReference type="Proteomes" id="UP000231919"/>
    </source>
</evidence>
<reference evidence="1 2" key="1">
    <citation type="submission" date="2017-07" db="EMBL/GenBank/DDBJ databases">
        <title>Leptospira spp. isolated from tropical soils.</title>
        <authorList>
            <person name="Thibeaux R."/>
            <person name="Iraola G."/>
            <person name="Ferres I."/>
            <person name="Bierque E."/>
            <person name="Girault D."/>
            <person name="Soupe-Gilbert M.-E."/>
            <person name="Picardeau M."/>
            <person name="Goarant C."/>
        </authorList>
    </citation>
    <scope>NUCLEOTIDE SEQUENCE [LARGE SCALE GENOMIC DNA]</scope>
    <source>
        <strain evidence="1 2">JW2-C-B1</strain>
    </source>
</reference>
<comment type="caution">
    <text evidence="1">The sequence shown here is derived from an EMBL/GenBank/DDBJ whole genome shotgun (WGS) entry which is preliminary data.</text>
</comment>
<sequence>MIGRFFGENFPPPLHLHPNAGGARAVLLKSCRNIGRIEGLRTPFVFSEEFFQNSDSKRGRILPRE</sequence>
<dbReference type="EMBL" id="NPDP01000019">
    <property type="protein sequence ID" value="PJZ29645.1"/>
    <property type="molecule type" value="Genomic_DNA"/>
</dbReference>
<organism evidence="1 2">
    <name type="scientific">Leptospira kmetyi</name>
    <dbReference type="NCBI Taxonomy" id="408139"/>
    <lineage>
        <taxon>Bacteria</taxon>
        <taxon>Pseudomonadati</taxon>
        <taxon>Spirochaetota</taxon>
        <taxon>Spirochaetia</taxon>
        <taxon>Leptospirales</taxon>
        <taxon>Leptospiraceae</taxon>
        <taxon>Leptospira</taxon>
    </lineage>
</organism>
<evidence type="ECO:0000313" key="1">
    <source>
        <dbReference type="EMBL" id="PJZ29645.1"/>
    </source>
</evidence>
<keyword evidence="2" id="KW-1185">Reference proteome</keyword>
<gene>
    <name evidence="1" type="ORF">CH378_11890</name>
</gene>
<accession>A0ABX4NDV0</accession>
<name>A0ABX4NDV0_9LEPT</name>
<protein>
    <recommendedName>
        <fullName evidence="3">DUF4160 domain-containing protein</fullName>
    </recommendedName>
</protein>